<keyword evidence="10" id="KW-1185">Reference proteome</keyword>
<protein>
    <recommendedName>
        <fullName evidence="8">Glycine transporter domain-containing protein</fullName>
    </recommendedName>
</protein>
<feature type="domain" description="Glycine transporter" evidence="8">
    <location>
        <begin position="11"/>
        <end position="83"/>
    </location>
</feature>
<feature type="transmembrane region" description="Helical" evidence="7">
    <location>
        <begin position="6"/>
        <end position="29"/>
    </location>
</feature>
<evidence type="ECO:0000256" key="7">
    <source>
        <dbReference type="SAM" id="Phobius"/>
    </source>
</evidence>
<evidence type="ECO:0000313" key="10">
    <source>
        <dbReference type="Proteomes" id="UP000239007"/>
    </source>
</evidence>
<dbReference type="PANTHER" id="PTHR30506:SF3">
    <property type="entry name" value="UPF0126 INNER MEMBRANE PROTEIN YADS-RELATED"/>
    <property type="match status" value="1"/>
</dbReference>
<comment type="similarity">
    <text evidence="2">Belongs to the UPF0126 family.</text>
</comment>
<gene>
    <name evidence="9" type="ORF">BTO11_00285</name>
</gene>
<feature type="transmembrane region" description="Helical" evidence="7">
    <location>
        <begin position="154"/>
        <end position="173"/>
    </location>
</feature>
<reference evidence="9 10" key="1">
    <citation type="submission" date="2016-12" db="EMBL/GenBank/DDBJ databases">
        <title>Diversity of luminous bacteria.</title>
        <authorList>
            <person name="Yoshizawa S."/>
            <person name="Kogure K."/>
        </authorList>
    </citation>
    <scope>NUCLEOTIDE SEQUENCE [LARGE SCALE GENOMIC DNA]</scope>
    <source>
        <strain evidence="9 10">SA4-48</strain>
    </source>
</reference>
<comment type="subcellular location">
    <subcellularLocation>
        <location evidence="1">Cell membrane</location>
        <topology evidence="1">Multi-pass membrane protein</topology>
    </subcellularLocation>
</comment>
<name>A0A2S7UR80_9GAMM</name>
<keyword evidence="3" id="KW-1003">Cell membrane</keyword>
<feature type="transmembrane region" description="Helical" evidence="7">
    <location>
        <begin position="36"/>
        <end position="56"/>
    </location>
</feature>
<evidence type="ECO:0000259" key="8">
    <source>
        <dbReference type="Pfam" id="PF03458"/>
    </source>
</evidence>
<comment type="caution">
    <text evidence="9">The sequence shown here is derived from an EMBL/GenBank/DDBJ whole genome shotgun (WGS) entry which is preliminary data.</text>
</comment>
<feature type="transmembrane region" description="Helical" evidence="7">
    <location>
        <begin position="122"/>
        <end position="142"/>
    </location>
</feature>
<evidence type="ECO:0000313" key="9">
    <source>
        <dbReference type="EMBL" id="PQJ52245.1"/>
    </source>
</evidence>
<dbReference type="InterPro" id="IPR005115">
    <property type="entry name" value="Gly_transporter"/>
</dbReference>
<evidence type="ECO:0000256" key="3">
    <source>
        <dbReference type="ARBA" id="ARBA00022475"/>
    </source>
</evidence>
<dbReference type="EMBL" id="MSCH01000003">
    <property type="protein sequence ID" value="PQJ52245.1"/>
    <property type="molecule type" value="Genomic_DNA"/>
</dbReference>
<accession>A0A2S7UR80</accession>
<dbReference type="Proteomes" id="UP000239007">
    <property type="component" value="Unassembled WGS sequence"/>
</dbReference>
<evidence type="ECO:0000256" key="6">
    <source>
        <dbReference type="ARBA" id="ARBA00023136"/>
    </source>
</evidence>
<dbReference type="GO" id="GO:0005886">
    <property type="term" value="C:plasma membrane"/>
    <property type="evidence" value="ECO:0007669"/>
    <property type="project" value="UniProtKB-SubCell"/>
</dbReference>
<feature type="domain" description="Glycine transporter" evidence="8">
    <location>
        <begin position="97"/>
        <end position="169"/>
    </location>
</feature>
<keyword evidence="4 7" id="KW-0812">Transmembrane</keyword>
<evidence type="ECO:0000256" key="4">
    <source>
        <dbReference type="ARBA" id="ARBA00022692"/>
    </source>
</evidence>
<feature type="transmembrane region" description="Helical" evidence="7">
    <location>
        <begin position="98"/>
        <end position="116"/>
    </location>
</feature>
<evidence type="ECO:0000256" key="2">
    <source>
        <dbReference type="ARBA" id="ARBA00008193"/>
    </source>
</evidence>
<dbReference type="PANTHER" id="PTHR30506">
    <property type="entry name" value="INNER MEMBRANE PROTEIN"/>
    <property type="match status" value="1"/>
</dbReference>
<evidence type="ECO:0000256" key="5">
    <source>
        <dbReference type="ARBA" id="ARBA00022989"/>
    </source>
</evidence>
<feature type="transmembrane region" description="Helical" evidence="7">
    <location>
        <begin position="68"/>
        <end position="86"/>
    </location>
</feature>
<dbReference type="AlphaFoldDB" id="A0A2S7UR80"/>
<organism evidence="9 10">
    <name type="scientific">Psychrosphaera saromensis</name>
    <dbReference type="NCBI Taxonomy" id="716813"/>
    <lineage>
        <taxon>Bacteria</taxon>
        <taxon>Pseudomonadati</taxon>
        <taxon>Pseudomonadota</taxon>
        <taxon>Gammaproteobacteria</taxon>
        <taxon>Alteromonadales</taxon>
        <taxon>Pseudoalteromonadaceae</taxon>
        <taxon>Psychrosphaera</taxon>
    </lineage>
</organism>
<keyword evidence="5 7" id="KW-1133">Transmembrane helix</keyword>
<feature type="transmembrane region" description="Helical" evidence="7">
    <location>
        <begin position="179"/>
        <end position="197"/>
    </location>
</feature>
<sequence length="204" mass="22176">MSTVEIDIIYMMNLIGCGVFAISGAIMAYKQKMDGFGVLVLAAVTAIGGGTVRDLLLDAPVFWLTQPSYIYVVIFAAVLAIIWLNYSERIPAKALEIADAIGLALFVVMGTSKALSYGVSDVTAIILGMMTGCFGGMIRDVLANEVPMILQKELYAICCIVGASLYVLIIPFYEEVAIISAFSAVLLLRLAAIKWKWQLHVFKY</sequence>
<proteinExistence type="inferred from homology"/>
<evidence type="ECO:0000256" key="1">
    <source>
        <dbReference type="ARBA" id="ARBA00004651"/>
    </source>
</evidence>
<dbReference type="RefSeq" id="WP_181135802.1">
    <property type="nucleotide sequence ID" value="NZ_BMYG01000005.1"/>
</dbReference>
<dbReference type="Pfam" id="PF03458">
    <property type="entry name" value="Gly_transporter"/>
    <property type="match status" value="2"/>
</dbReference>
<keyword evidence="6 7" id="KW-0472">Membrane</keyword>